<dbReference type="GO" id="GO:0004803">
    <property type="term" value="F:transposase activity"/>
    <property type="evidence" value="ECO:0007669"/>
    <property type="project" value="InterPro"/>
</dbReference>
<organism evidence="6 7">
    <name type="scientific">Caviibacterium pharyngocola</name>
    <dbReference type="NCBI Taxonomy" id="28159"/>
    <lineage>
        <taxon>Bacteria</taxon>
        <taxon>Pseudomonadati</taxon>
        <taxon>Pseudomonadota</taxon>
        <taxon>Gammaproteobacteria</taxon>
        <taxon>Pasteurellales</taxon>
        <taxon>Pasteurellaceae</taxon>
        <taxon>Caviibacterium</taxon>
    </lineage>
</organism>
<evidence type="ECO:0000313" key="7">
    <source>
        <dbReference type="Proteomes" id="UP000230282"/>
    </source>
</evidence>
<dbReference type="Pfam" id="PF00872">
    <property type="entry name" value="Transposase_mut"/>
    <property type="match status" value="1"/>
</dbReference>
<comment type="function">
    <text evidence="1">Required for the transposition of the insertion element.</text>
</comment>
<evidence type="ECO:0000256" key="4">
    <source>
        <dbReference type="ARBA" id="ARBA00023125"/>
    </source>
</evidence>
<keyword evidence="5" id="KW-0233">DNA recombination</keyword>
<proteinExistence type="inferred from homology"/>
<protein>
    <submittedName>
        <fullName evidence="6">Transposase</fullName>
    </submittedName>
</protein>
<dbReference type="EMBL" id="PHGZ01000021">
    <property type="protein sequence ID" value="PJG82327.1"/>
    <property type="molecule type" value="Genomic_DNA"/>
</dbReference>
<accession>A0A2M8RTV6</accession>
<dbReference type="AlphaFoldDB" id="A0A2M8RTV6"/>
<dbReference type="Proteomes" id="UP000230282">
    <property type="component" value="Unassembled WGS sequence"/>
</dbReference>
<keyword evidence="4" id="KW-0238">DNA-binding</keyword>
<gene>
    <name evidence="6" type="ORF">CVP04_09450</name>
</gene>
<keyword evidence="7" id="KW-1185">Reference proteome</keyword>
<reference evidence="6 7" key="1">
    <citation type="submission" date="2017-11" db="EMBL/GenBank/DDBJ databases">
        <title>Reclassification of Bisgaard taxon 5 as Caviibacterium pharyngocola gen. nov., sp. nov.</title>
        <authorList>
            <person name="Christensen H."/>
        </authorList>
    </citation>
    <scope>NUCLEOTIDE SEQUENCE [LARGE SCALE GENOMIC DNA]</scope>
    <source>
        <strain evidence="6 7">7_3</strain>
    </source>
</reference>
<dbReference type="GO" id="GO:0003677">
    <property type="term" value="F:DNA binding"/>
    <property type="evidence" value="ECO:0007669"/>
    <property type="project" value="UniProtKB-KW"/>
</dbReference>
<name>A0A2M8RTV6_9PAST</name>
<dbReference type="OrthoDB" id="834313at2"/>
<evidence type="ECO:0000313" key="6">
    <source>
        <dbReference type="EMBL" id="PJG82327.1"/>
    </source>
</evidence>
<evidence type="ECO:0000256" key="3">
    <source>
        <dbReference type="ARBA" id="ARBA00022578"/>
    </source>
</evidence>
<evidence type="ECO:0000256" key="5">
    <source>
        <dbReference type="ARBA" id="ARBA00023172"/>
    </source>
</evidence>
<comment type="caution">
    <text evidence="6">The sequence shown here is derived from an EMBL/GenBank/DDBJ whole genome shotgun (WGS) entry which is preliminary data.</text>
</comment>
<evidence type="ECO:0000256" key="1">
    <source>
        <dbReference type="ARBA" id="ARBA00002190"/>
    </source>
</evidence>
<dbReference type="GO" id="GO:0006313">
    <property type="term" value="P:DNA transposition"/>
    <property type="evidence" value="ECO:0007669"/>
    <property type="project" value="InterPro"/>
</dbReference>
<sequence>MRNNIQRYKCTSCNKTFTLQTKLNPADIWFDYSQGKQTYKELAIKYKCSTRTIQRYIDKAPKTDLKPPISKSLKIIMDTTFFGREFGVLVMMDSNSGKVIYHQIVKTERDEYYQKVLNKLREKGYKIQSITNDGRRGLLKDIFDTPIQMCHFHMVAMVMRKLRKKHKSVAGKELKIIIKTLKESTKNEFYRRFHQWYLKHKDYLEERSDKPNEKGKFPYKHKGLRGAIASIKYYEKYLFTFEKYAELNIERTTNRLEGLFSELKRKLRNHNGLTKYRKIMFIKDFLNKKSC</sequence>
<evidence type="ECO:0000256" key="2">
    <source>
        <dbReference type="ARBA" id="ARBA00010961"/>
    </source>
</evidence>
<keyword evidence="3" id="KW-0815">Transposition</keyword>
<comment type="similarity">
    <text evidence="2">Belongs to the transposase mutator family.</text>
</comment>
<dbReference type="InterPro" id="IPR001207">
    <property type="entry name" value="Transposase_mutator"/>
</dbReference>